<dbReference type="PROSITE" id="PS01242">
    <property type="entry name" value="ZF_FPG_1"/>
    <property type="match status" value="1"/>
</dbReference>
<proteinExistence type="inferred from homology"/>
<keyword evidence="13" id="KW-0238">DNA-binding</keyword>
<dbReference type="GO" id="GO:0003684">
    <property type="term" value="F:damaged DNA binding"/>
    <property type="evidence" value="ECO:0007669"/>
    <property type="project" value="InterPro"/>
</dbReference>
<evidence type="ECO:0000256" key="9">
    <source>
        <dbReference type="ARBA" id="ARBA00022763"/>
    </source>
</evidence>
<reference evidence="23" key="1">
    <citation type="submission" date="2020-10" db="EMBL/GenBank/DDBJ databases">
        <title>Genome sequence of the unusual species of purple photosynthetic bacteria, Phaeovibrio sulfidiphilus DSM 23193, type strain.</title>
        <authorList>
            <person name="Kyndt J.A."/>
            <person name="Meyer T.E."/>
        </authorList>
    </citation>
    <scope>NUCLEOTIDE SEQUENCE</scope>
    <source>
        <strain evidence="23">DSM 23193</strain>
    </source>
</reference>
<keyword evidence="12" id="KW-0862">Zinc</keyword>
<organism evidence="23 24">
    <name type="scientific">Phaeovibrio sulfidiphilus</name>
    <dbReference type="NCBI Taxonomy" id="1220600"/>
    <lineage>
        <taxon>Bacteria</taxon>
        <taxon>Pseudomonadati</taxon>
        <taxon>Pseudomonadota</taxon>
        <taxon>Alphaproteobacteria</taxon>
        <taxon>Rhodospirillales</taxon>
        <taxon>Rhodospirillaceae</taxon>
        <taxon>Phaeovibrio</taxon>
    </lineage>
</organism>
<dbReference type="EC" id="4.2.99.18" evidence="6"/>
<evidence type="ECO:0000256" key="13">
    <source>
        <dbReference type="ARBA" id="ARBA00023125"/>
    </source>
</evidence>
<evidence type="ECO:0000256" key="1">
    <source>
        <dbReference type="ARBA" id="ARBA00001668"/>
    </source>
</evidence>
<keyword evidence="9" id="KW-0227">DNA damage</keyword>
<evidence type="ECO:0000256" key="11">
    <source>
        <dbReference type="ARBA" id="ARBA00022801"/>
    </source>
</evidence>
<keyword evidence="11 23" id="KW-0378">Hydrolase</keyword>
<evidence type="ECO:0000256" key="6">
    <source>
        <dbReference type="ARBA" id="ARBA00012720"/>
    </source>
</evidence>
<dbReference type="InterPro" id="IPR035937">
    <property type="entry name" value="FPG_N"/>
</dbReference>
<keyword evidence="8" id="KW-0479">Metal-binding</keyword>
<evidence type="ECO:0000256" key="5">
    <source>
        <dbReference type="ARBA" id="ARBA00012024"/>
    </source>
</evidence>
<evidence type="ECO:0000259" key="22">
    <source>
        <dbReference type="PROSITE" id="PS51068"/>
    </source>
</evidence>
<comment type="caution">
    <text evidence="23">The sequence shown here is derived from an EMBL/GenBank/DDBJ whole genome shotgun (WGS) entry which is preliminary data.</text>
</comment>
<dbReference type="Proteomes" id="UP000631034">
    <property type="component" value="Unassembled WGS sequence"/>
</dbReference>
<evidence type="ECO:0000256" key="3">
    <source>
        <dbReference type="ARBA" id="ARBA00009409"/>
    </source>
</evidence>
<dbReference type="Gene3D" id="1.10.8.50">
    <property type="match status" value="1"/>
</dbReference>
<dbReference type="SUPFAM" id="SSF81624">
    <property type="entry name" value="N-terminal domain of MutM-like DNA repair proteins"/>
    <property type="match status" value="1"/>
</dbReference>
<evidence type="ECO:0000256" key="16">
    <source>
        <dbReference type="ARBA" id="ARBA00023268"/>
    </source>
</evidence>
<dbReference type="GO" id="GO:0008270">
    <property type="term" value="F:zinc ion binding"/>
    <property type="evidence" value="ECO:0007669"/>
    <property type="project" value="UniProtKB-KW"/>
</dbReference>
<name>A0A8J7CQM9_9PROT</name>
<keyword evidence="16" id="KW-0511">Multifunctional enzyme</keyword>
<evidence type="ECO:0000256" key="20">
    <source>
        <dbReference type="PROSITE-ProRule" id="PRU00391"/>
    </source>
</evidence>
<dbReference type="InterPro" id="IPR010663">
    <property type="entry name" value="Znf_FPG/IleRS"/>
</dbReference>
<dbReference type="InterPro" id="IPR015887">
    <property type="entry name" value="DNA_glyclase_Znf_dom_DNA_BS"/>
</dbReference>
<dbReference type="PROSITE" id="PS51066">
    <property type="entry name" value="ZF_FPG_2"/>
    <property type="match status" value="1"/>
</dbReference>
<dbReference type="AlphaFoldDB" id="A0A8J7CQM9"/>
<dbReference type="PANTHER" id="PTHR22993">
    <property type="entry name" value="FORMAMIDOPYRIMIDINE-DNA GLYCOSYLASE"/>
    <property type="match status" value="1"/>
</dbReference>
<dbReference type="PANTHER" id="PTHR22993:SF9">
    <property type="entry name" value="FORMAMIDOPYRIMIDINE-DNA GLYCOSYLASE"/>
    <property type="match status" value="1"/>
</dbReference>
<dbReference type="SUPFAM" id="SSF57716">
    <property type="entry name" value="Glucocorticoid receptor-like (DNA-binding domain)"/>
    <property type="match status" value="1"/>
</dbReference>
<dbReference type="RefSeq" id="WP_192534017.1">
    <property type="nucleotide sequence ID" value="NZ_JACZHT010000003.1"/>
</dbReference>
<dbReference type="GO" id="GO:0140078">
    <property type="term" value="F:class I DNA-(apurinic or apyrimidinic site) endonuclease activity"/>
    <property type="evidence" value="ECO:0007669"/>
    <property type="project" value="UniProtKB-EC"/>
</dbReference>
<sequence>MPELPEVETIARTLAPRVFGRRVSGLRVLLPKSFQDPEHLAACLEGAGIGAVWRRAKLLMIPLYPAASARDPEPAALVMAFHLKMTGSFFVHPQGTPPLRHTRLVFDLDNGERLFFDDIRTFGWGRLMRADALGAWPFWASLGPEPLEPAAAALGSALATRLKDSRRAIKAALLDQTVVAGVGNIYADEALFAAGLDPSTPAGQISGAGYQALAGSLQGILRQAIRECGSSIRNYRDAGGNAGAFQNAFAVYGRAGQPCIRCGMPLESRQIAGRTTVWCSLCQGNR</sequence>
<dbReference type="Gene3D" id="3.20.190.10">
    <property type="entry name" value="MutM-like, N-terminal"/>
    <property type="match status" value="1"/>
</dbReference>
<evidence type="ECO:0000313" key="23">
    <source>
        <dbReference type="EMBL" id="MBE1237005.1"/>
    </source>
</evidence>
<comment type="similarity">
    <text evidence="3">Belongs to the FPG family.</text>
</comment>
<dbReference type="GO" id="GO:0006284">
    <property type="term" value="P:base-excision repair"/>
    <property type="evidence" value="ECO:0007669"/>
    <property type="project" value="InterPro"/>
</dbReference>
<keyword evidence="10 20" id="KW-0863">Zinc-finger</keyword>
<evidence type="ECO:0000256" key="12">
    <source>
        <dbReference type="ARBA" id="ARBA00022833"/>
    </source>
</evidence>
<dbReference type="InterPro" id="IPR020629">
    <property type="entry name" value="FPG_Glyclase"/>
</dbReference>
<evidence type="ECO:0000256" key="17">
    <source>
        <dbReference type="ARBA" id="ARBA00023295"/>
    </source>
</evidence>
<dbReference type="EMBL" id="JACZHT010000003">
    <property type="protein sequence ID" value="MBE1237005.1"/>
    <property type="molecule type" value="Genomic_DNA"/>
</dbReference>
<gene>
    <name evidence="23" type="primary">mutM</name>
    <name evidence="23" type="ORF">IHV25_05015</name>
</gene>
<dbReference type="CDD" id="cd08966">
    <property type="entry name" value="EcFpg-like_N"/>
    <property type="match status" value="1"/>
</dbReference>
<evidence type="ECO:0000256" key="8">
    <source>
        <dbReference type="ARBA" id="ARBA00022723"/>
    </source>
</evidence>
<keyword evidence="24" id="KW-1185">Reference proteome</keyword>
<evidence type="ECO:0000256" key="18">
    <source>
        <dbReference type="ARBA" id="ARBA00030638"/>
    </source>
</evidence>
<evidence type="ECO:0000259" key="21">
    <source>
        <dbReference type="PROSITE" id="PS51066"/>
    </source>
</evidence>
<dbReference type="InterPro" id="IPR010979">
    <property type="entry name" value="Ribosomal_uS13-like_H2TH"/>
</dbReference>
<accession>A0A8J7CQM9</accession>
<dbReference type="PROSITE" id="PS51068">
    <property type="entry name" value="FPG_CAT"/>
    <property type="match status" value="1"/>
</dbReference>
<dbReference type="SMART" id="SM01232">
    <property type="entry name" value="H2TH"/>
    <property type="match status" value="1"/>
</dbReference>
<evidence type="ECO:0000313" key="24">
    <source>
        <dbReference type="Proteomes" id="UP000631034"/>
    </source>
</evidence>
<dbReference type="EC" id="3.2.2.23" evidence="5"/>
<dbReference type="GO" id="GO:0034039">
    <property type="term" value="F:8-oxo-7,8-dihydroguanine DNA N-glycosylase activity"/>
    <property type="evidence" value="ECO:0007669"/>
    <property type="project" value="TreeGrafter"/>
</dbReference>
<keyword evidence="15 23" id="KW-0456">Lyase</keyword>
<dbReference type="Pfam" id="PF01149">
    <property type="entry name" value="Fapy_DNA_glyco"/>
    <property type="match status" value="1"/>
</dbReference>
<comment type="catalytic activity">
    <reaction evidence="1">
        <text>Hydrolysis of DNA containing ring-opened 7-methylguanine residues, releasing 2,6-diamino-4-hydroxy-5-(N-methyl)formamidopyrimidine.</text>
        <dbReference type="EC" id="3.2.2.23"/>
    </reaction>
</comment>
<dbReference type="FunFam" id="1.10.8.50:FF:000003">
    <property type="entry name" value="Formamidopyrimidine-DNA glycosylase"/>
    <property type="match status" value="1"/>
</dbReference>
<protein>
    <recommendedName>
        <fullName evidence="7">Formamidopyrimidine-DNA glycosylase</fullName>
        <ecNumber evidence="5">3.2.2.23</ecNumber>
        <ecNumber evidence="6">4.2.99.18</ecNumber>
    </recommendedName>
    <alternativeName>
        <fullName evidence="18">DNA-(apurinic or apyrimidinic site) lyase MutM</fullName>
    </alternativeName>
</protein>
<keyword evidence="17 23" id="KW-0326">Glycosidase</keyword>
<comment type="catalytic activity">
    <reaction evidence="19">
        <text>2'-deoxyribonucleotide-(2'-deoxyribose 5'-phosphate)-2'-deoxyribonucleotide-DNA = a 3'-end 2'-deoxyribonucleotide-(2,3-dehydro-2,3-deoxyribose 5'-phosphate)-DNA + a 5'-end 5'-phospho-2'-deoxyribonucleoside-DNA + H(+)</text>
        <dbReference type="Rhea" id="RHEA:66592"/>
        <dbReference type="Rhea" id="RHEA-COMP:13180"/>
        <dbReference type="Rhea" id="RHEA-COMP:16897"/>
        <dbReference type="Rhea" id="RHEA-COMP:17067"/>
        <dbReference type="ChEBI" id="CHEBI:15378"/>
        <dbReference type="ChEBI" id="CHEBI:136412"/>
        <dbReference type="ChEBI" id="CHEBI:157695"/>
        <dbReference type="ChEBI" id="CHEBI:167181"/>
        <dbReference type="EC" id="4.2.99.18"/>
    </reaction>
</comment>
<evidence type="ECO:0000256" key="10">
    <source>
        <dbReference type="ARBA" id="ARBA00022771"/>
    </source>
</evidence>
<dbReference type="SUPFAM" id="SSF46946">
    <property type="entry name" value="S13-like H2TH domain"/>
    <property type="match status" value="1"/>
</dbReference>
<dbReference type="InterPro" id="IPR015886">
    <property type="entry name" value="H2TH_FPG"/>
</dbReference>
<evidence type="ECO:0000256" key="7">
    <source>
        <dbReference type="ARBA" id="ARBA00016240"/>
    </source>
</evidence>
<keyword evidence="14" id="KW-0234">DNA repair</keyword>
<dbReference type="SMART" id="SM00898">
    <property type="entry name" value="Fapy_DNA_glyco"/>
    <property type="match status" value="1"/>
</dbReference>
<dbReference type="Pfam" id="PF06831">
    <property type="entry name" value="H2TH"/>
    <property type="match status" value="1"/>
</dbReference>
<feature type="domain" description="FPG-type" evidence="21">
    <location>
        <begin position="250"/>
        <end position="284"/>
    </location>
</feature>
<dbReference type="InterPro" id="IPR012319">
    <property type="entry name" value="FPG_cat"/>
</dbReference>
<dbReference type="InterPro" id="IPR000214">
    <property type="entry name" value="Znf_DNA_glyclase/AP_lyase"/>
</dbReference>
<dbReference type="NCBIfam" id="TIGR00577">
    <property type="entry name" value="fpg"/>
    <property type="match status" value="1"/>
</dbReference>
<feature type="domain" description="Formamidopyrimidine-DNA glycosylase catalytic" evidence="22">
    <location>
        <begin position="2"/>
        <end position="123"/>
    </location>
</feature>
<evidence type="ECO:0000256" key="19">
    <source>
        <dbReference type="ARBA" id="ARBA00044632"/>
    </source>
</evidence>
<evidence type="ECO:0000256" key="15">
    <source>
        <dbReference type="ARBA" id="ARBA00023239"/>
    </source>
</evidence>
<dbReference type="NCBIfam" id="NF002211">
    <property type="entry name" value="PRK01103.1"/>
    <property type="match status" value="1"/>
</dbReference>
<dbReference type="Pfam" id="PF06827">
    <property type="entry name" value="zf-FPG_IleRS"/>
    <property type="match status" value="1"/>
</dbReference>
<evidence type="ECO:0000256" key="2">
    <source>
        <dbReference type="ARBA" id="ARBA00001947"/>
    </source>
</evidence>
<comment type="cofactor">
    <cofactor evidence="2">
        <name>Zn(2+)</name>
        <dbReference type="ChEBI" id="CHEBI:29105"/>
    </cofactor>
</comment>
<comment type="subunit">
    <text evidence="4">Monomer.</text>
</comment>
<evidence type="ECO:0000256" key="14">
    <source>
        <dbReference type="ARBA" id="ARBA00023204"/>
    </source>
</evidence>
<evidence type="ECO:0000256" key="4">
    <source>
        <dbReference type="ARBA" id="ARBA00011245"/>
    </source>
</evidence>